<evidence type="ECO:0000256" key="1">
    <source>
        <dbReference type="ARBA" id="ARBA00022723"/>
    </source>
</evidence>
<dbReference type="RefSeq" id="WP_345041818.1">
    <property type="nucleotide sequence ID" value="NZ_BAABBA010000012.1"/>
</dbReference>
<reference evidence="5" key="1">
    <citation type="journal article" date="2019" name="Int. J. Syst. Evol. Microbiol.">
        <title>The Global Catalogue of Microorganisms (GCM) 10K type strain sequencing project: providing services to taxonomists for standard genome sequencing and annotation.</title>
        <authorList>
            <consortium name="The Broad Institute Genomics Platform"/>
            <consortium name="The Broad Institute Genome Sequencing Center for Infectious Disease"/>
            <person name="Wu L."/>
            <person name="Ma J."/>
        </authorList>
    </citation>
    <scope>NUCLEOTIDE SEQUENCE [LARGE SCALE GENOMIC DNA]</scope>
    <source>
        <strain evidence="5">JCM 17459</strain>
    </source>
</reference>
<organism evidence="4 5">
    <name type="scientific">Georgenia daeguensis</name>
    <dbReference type="NCBI Taxonomy" id="908355"/>
    <lineage>
        <taxon>Bacteria</taxon>
        <taxon>Bacillati</taxon>
        <taxon>Actinomycetota</taxon>
        <taxon>Actinomycetes</taxon>
        <taxon>Micrococcales</taxon>
        <taxon>Bogoriellaceae</taxon>
        <taxon>Georgenia</taxon>
    </lineage>
</organism>
<comment type="caution">
    <text evidence="4">The sequence shown here is derived from an EMBL/GenBank/DDBJ whole genome shotgun (WGS) entry which is preliminary data.</text>
</comment>
<dbReference type="Pfam" id="PF04166">
    <property type="entry name" value="PdxA"/>
    <property type="match status" value="1"/>
</dbReference>
<keyword evidence="1" id="KW-0479">Metal-binding</keyword>
<proteinExistence type="predicted"/>
<keyword evidence="2" id="KW-0560">Oxidoreductase</keyword>
<evidence type="ECO:0000256" key="3">
    <source>
        <dbReference type="ARBA" id="ARBA00023027"/>
    </source>
</evidence>
<keyword evidence="5" id="KW-1185">Reference proteome</keyword>
<protein>
    <submittedName>
        <fullName evidence="4">4-hydroxythreonine-4-phosphate dehydrogenase PdxA</fullName>
    </submittedName>
</protein>
<dbReference type="PANTHER" id="PTHR30004">
    <property type="entry name" value="4-HYDROXYTHREONINE-4-PHOSPHATE DEHYDROGENASE"/>
    <property type="match status" value="1"/>
</dbReference>
<evidence type="ECO:0000313" key="5">
    <source>
        <dbReference type="Proteomes" id="UP001499841"/>
    </source>
</evidence>
<dbReference type="Gene3D" id="3.40.718.10">
    <property type="entry name" value="Isopropylmalate Dehydrogenase"/>
    <property type="match status" value="1"/>
</dbReference>
<name>A0ABP8EW41_9MICO</name>
<accession>A0ABP8EW41</accession>
<dbReference type="EMBL" id="BAABBA010000012">
    <property type="protein sequence ID" value="GAA4288209.1"/>
    <property type="molecule type" value="Genomic_DNA"/>
</dbReference>
<dbReference type="SUPFAM" id="SSF53659">
    <property type="entry name" value="Isocitrate/Isopropylmalate dehydrogenase-like"/>
    <property type="match status" value="1"/>
</dbReference>
<dbReference type="InterPro" id="IPR005255">
    <property type="entry name" value="PdxA_fam"/>
</dbReference>
<evidence type="ECO:0000313" key="4">
    <source>
        <dbReference type="EMBL" id="GAA4288209.1"/>
    </source>
</evidence>
<sequence>MTMTEATRPRLALTLGDLSGVGPELAMKLLAVEENREKAEIYLLASQTEVDRFAAEVGVQVPTATEPGPGLVTLVGSKLADRPVERGVASTAGGARVLQDLLDCLDLYKQGKVDSIMFLSLNKSALHDAGMHEEDELRWFAKELDHDGVTSELNFVPGLTTSRVTSHCAIKEVPERISARSVLDAIRLLNDVVSANGIEKPRLAVCALNPHAGESGQFGREEIDHIAPGVRLAQVEGIDAMGPYPCDTIFIAARDGEYDGVVTMYHDQGQIAMKLMGFDQGVTVQGGLPVPIATPAHGTAYGIVGQNRANLGPTQRAFDIAVQLGRRSLRERVPATV</sequence>
<keyword evidence="3" id="KW-0520">NAD</keyword>
<evidence type="ECO:0000256" key="2">
    <source>
        <dbReference type="ARBA" id="ARBA00023002"/>
    </source>
</evidence>
<dbReference type="PANTHER" id="PTHR30004:SF3">
    <property type="entry name" value="4-HYDROXYTHREONINE-4-PHOSPHATE DEHYDROGENASE 2-RELATED"/>
    <property type="match status" value="1"/>
</dbReference>
<dbReference type="Proteomes" id="UP001499841">
    <property type="component" value="Unassembled WGS sequence"/>
</dbReference>
<gene>
    <name evidence="4" type="ORF">GCM10022262_25690</name>
</gene>